<keyword evidence="2" id="KW-0472">Membrane</keyword>
<feature type="region of interest" description="Disordered" evidence="1">
    <location>
        <begin position="29"/>
        <end position="53"/>
    </location>
</feature>
<dbReference type="PANTHER" id="PTHR36774:SF1">
    <property type="entry name" value="INSULIN-INDUCED PROTEIN"/>
    <property type="match status" value="1"/>
</dbReference>
<evidence type="ECO:0008006" key="5">
    <source>
        <dbReference type="Google" id="ProtNLM"/>
    </source>
</evidence>
<keyword evidence="2" id="KW-1133">Transmembrane helix</keyword>
<gene>
    <name evidence="3" type="ORF">CHLNCDRAFT_59707</name>
</gene>
<dbReference type="RefSeq" id="XP_005846490.1">
    <property type="nucleotide sequence ID" value="XM_005846428.1"/>
</dbReference>
<proteinExistence type="predicted"/>
<feature type="transmembrane region" description="Helical" evidence="2">
    <location>
        <begin position="238"/>
        <end position="257"/>
    </location>
</feature>
<evidence type="ECO:0000256" key="2">
    <source>
        <dbReference type="SAM" id="Phobius"/>
    </source>
</evidence>
<protein>
    <recommendedName>
        <fullName evidence="5">Luminal binding Bip2</fullName>
    </recommendedName>
</protein>
<dbReference type="OMA" id="HRITHPM"/>
<keyword evidence="4" id="KW-1185">Reference proteome</keyword>
<accession>E1ZIT4</accession>
<name>E1ZIT4_CHLVA</name>
<dbReference type="Proteomes" id="UP000008141">
    <property type="component" value="Unassembled WGS sequence"/>
</dbReference>
<dbReference type="AlphaFoldDB" id="E1ZIT4"/>
<dbReference type="EMBL" id="GL433848">
    <property type="protein sequence ID" value="EFN54388.1"/>
    <property type="molecule type" value="Genomic_DNA"/>
</dbReference>
<reference evidence="3 4" key="1">
    <citation type="journal article" date="2010" name="Plant Cell">
        <title>The Chlorella variabilis NC64A genome reveals adaptation to photosymbiosis, coevolution with viruses, and cryptic sex.</title>
        <authorList>
            <person name="Blanc G."/>
            <person name="Duncan G."/>
            <person name="Agarkova I."/>
            <person name="Borodovsky M."/>
            <person name="Gurnon J."/>
            <person name="Kuo A."/>
            <person name="Lindquist E."/>
            <person name="Lucas S."/>
            <person name="Pangilinan J."/>
            <person name="Polle J."/>
            <person name="Salamov A."/>
            <person name="Terry A."/>
            <person name="Yamada T."/>
            <person name="Dunigan D.D."/>
            <person name="Grigoriev I.V."/>
            <person name="Claverie J.M."/>
            <person name="Van Etten J.L."/>
        </authorList>
    </citation>
    <scope>NUCLEOTIDE SEQUENCE [LARGE SCALE GENOMIC DNA]</scope>
    <source>
        <strain evidence="3 4">NC64A</strain>
    </source>
</reference>
<feature type="transmembrane region" description="Helical" evidence="2">
    <location>
        <begin position="98"/>
        <end position="120"/>
    </location>
</feature>
<dbReference type="FunCoup" id="E1ZIT4">
    <property type="interactions" value="399"/>
</dbReference>
<evidence type="ECO:0000256" key="1">
    <source>
        <dbReference type="SAM" id="MobiDB-lite"/>
    </source>
</evidence>
<dbReference type="KEGG" id="cvr:CHLNCDRAFT_59707"/>
<dbReference type="InParanoid" id="E1ZIT4"/>
<evidence type="ECO:0000313" key="3">
    <source>
        <dbReference type="EMBL" id="EFN54388.1"/>
    </source>
</evidence>
<dbReference type="STRING" id="554065.E1ZIT4"/>
<sequence length="261" mass="27659">MMASASTLVLPPAGVRALARPVTRRPAVAVRAASTRLPPPGSQPAPKSKDMPGSVGDIISIATTLGLTGASIGTYMDGIHSRVQVLVYDKLPLVHGGLHTSAVVPPLLAAYYMVLGGLVYKADSWLLEAGDQATEDAYRRCSLGTMCLSFGSVAAVLALSSVLYDNNVPADQISWALAGCAAVNYLIFDGTKQGLALALLCALACPAAELMLMHILQLWHYPGATLFTEIPHSGIPSWVPWCYFVYTSAVAQLTRYLKKTE</sequence>
<feature type="transmembrane region" description="Helical" evidence="2">
    <location>
        <begin position="195"/>
        <end position="218"/>
    </location>
</feature>
<feature type="transmembrane region" description="Helical" evidence="2">
    <location>
        <begin position="170"/>
        <end position="188"/>
    </location>
</feature>
<evidence type="ECO:0000313" key="4">
    <source>
        <dbReference type="Proteomes" id="UP000008141"/>
    </source>
</evidence>
<dbReference type="eggNOG" id="ENOG502QSSS">
    <property type="taxonomic scope" value="Eukaryota"/>
</dbReference>
<dbReference type="PANTHER" id="PTHR36774">
    <property type="entry name" value="INSULIN-INDUCED PROTEIN"/>
    <property type="match status" value="1"/>
</dbReference>
<dbReference type="OrthoDB" id="205546at2759"/>
<keyword evidence="2" id="KW-0812">Transmembrane</keyword>
<feature type="transmembrane region" description="Helical" evidence="2">
    <location>
        <begin position="141"/>
        <end position="164"/>
    </location>
</feature>
<dbReference type="GeneID" id="17353617"/>
<organism evidence="4">
    <name type="scientific">Chlorella variabilis</name>
    <name type="common">Green alga</name>
    <dbReference type="NCBI Taxonomy" id="554065"/>
    <lineage>
        <taxon>Eukaryota</taxon>
        <taxon>Viridiplantae</taxon>
        <taxon>Chlorophyta</taxon>
        <taxon>core chlorophytes</taxon>
        <taxon>Trebouxiophyceae</taxon>
        <taxon>Chlorellales</taxon>
        <taxon>Chlorellaceae</taxon>
        <taxon>Chlorella clade</taxon>
        <taxon>Chlorella</taxon>
    </lineage>
</organism>